<feature type="coiled-coil region" evidence="5">
    <location>
        <begin position="179"/>
        <end position="322"/>
    </location>
</feature>
<evidence type="ECO:0000259" key="7">
    <source>
        <dbReference type="SMART" id="SM01423"/>
    </source>
</evidence>
<reference evidence="9" key="3">
    <citation type="submission" date="2025-09" db="UniProtKB">
        <authorList>
            <consortium name="Ensembl"/>
        </authorList>
    </citation>
    <scope>IDENTIFICATION</scope>
</reference>
<feature type="domain" description="HAP1 N-terminal" evidence="8">
    <location>
        <begin position="17"/>
        <end position="322"/>
    </location>
</feature>
<reference evidence="9" key="2">
    <citation type="submission" date="2025-08" db="UniProtKB">
        <authorList>
            <consortium name="Ensembl"/>
        </authorList>
    </citation>
    <scope>IDENTIFICATION</scope>
</reference>
<feature type="compositionally biased region" description="Polar residues" evidence="6">
    <location>
        <begin position="157"/>
        <end position="175"/>
    </location>
</feature>
<keyword evidence="4" id="KW-0496">Mitochondrion</keyword>
<dbReference type="GO" id="GO:0048311">
    <property type="term" value="P:mitochondrion distribution"/>
    <property type="evidence" value="ECO:0007669"/>
    <property type="project" value="TreeGrafter"/>
</dbReference>
<evidence type="ECO:0000256" key="5">
    <source>
        <dbReference type="SAM" id="Coils"/>
    </source>
</evidence>
<dbReference type="AlphaFoldDB" id="A0A087YLA1"/>
<keyword evidence="3 5" id="KW-0175">Coiled coil</keyword>
<dbReference type="InterPro" id="IPR051946">
    <property type="entry name" value="Intracell_Traff-Reg"/>
</dbReference>
<feature type="compositionally biased region" description="Polar residues" evidence="6">
    <location>
        <begin position="397"/>
        <end position="427"/>
    </location>
</feature>
<evidence type="ECO:0000256" key="6">
    <source>
        <dbReference type="SAM" id="MobiDB-lite"/>
    </source>
</evidence>
<dbReference type="STRING" id="48698.ENSPFOP00000018804"/>
<evidence type="ECO:0000313" key="9">
    <source>
        <dbReference type="Ensembl" id="ENSPFOP00000018804.2"/>
    </source>
</evidence>
<comment type="similarity">
    <text evidence="2">Belongs to the milton family.</text>
</comment>
<dbReference type="PANTHER" id="PTHR15751:SF11">
    <property type="entry name" value="TRAFFICKING KINESIN-BINDING PROTEIN 1"/>
    <property type="match status" value="1"/>
</dbReference>
<dbReference type="GO" id="GO:0031410">
    <property type="term" value="C:cytoplasmic vesicle"/>
    <property type="evidence" value="ECO:0007669"/>
    <property type="project" value="TreeGrafter"/>
</dbReference>
<name>A0A087YLA1_POEFO</name>
<dbReference type="SMART" id="SM01423">
    <property type="entry name" value="Milton"/>
    <property type="match status" value="1"/>
</dbReference>
<dbReference type="GO" id="GO:0030425">
    <property type="term" value="C:dendrite"/>
    <property type="evidence" value="ECO:0007669"/>
    <property type="project" value="TreeGrafter"/>
</dbReference>
<dbReference type="GO" id="GO:1904115">
    <property type="term" value="C:axon cytoplasm"/>
    <property type="evidence" value="ECO:0007669"/>
    <property type="project" value="GOC"/>
</dbReference>
<dbReference type="Pfam" id="PF04849">
    <property type="entry name" value="HAP1_N"/>
    <property type="match status" value="1"/>
</dbReference>
<dbReference type="OMA" id="LRTETCH"/>
<dbReference type="Pfam" id="PF12448">
    <property type="entry name" value="Milton"/>
    <property type="match status" value="1"/>
</dbReference>
<dbReference type="GO" id="GO:0006605">
    <property type="term" value="P:protein targeting"/>
    <property type="evidence" value="ECO:0007669"/>
    <property type="project" value="TreeGrafter"/>
</dbReference>
<keyword evidence="10" id="KW-1185">Reference proteome</keyword>
<evidence type="ECO:0000256" key="2">
    <source>
        <dbReference type="ARBA" id="ARBA00007007"/>
    </source>
</evidence>
<evidence type="ECO:0000313" key="10">
    <source>
        <dbReference type="Proteomes" id="UP000028760"/>
    </source>
</evidence>
<dbReference type="GO" id="GO:0008333">
    <property type="term" value="P:endosome to lysosome transport"/>
    <property type="evidence" value="ECO:0007669"/>
    <property type="project" value="TreeGrafter"/>
</dbReference>
<dbReference type="Proteomes" id="UP000028760">
    <property type="component" value="Unassembled WGS sequence"/>
</dbReference>
<dbReference type="SMART" id="SM01424">
    <property type="entry name" value="HAP1_N"/>
    <property type="match status" value="1"/>
</dbReference>
<reference evidence="10" key="1">
    <citation type="submission" date="2013-10" db="EMBL/GenBank/DDBJ databases">
        <authorList>
            <person name="Schartl M."/>
            <person name="Warren W."/>
        </authorList>
    </citation>
    <scope>NUCLEOTIDE SEQUENCE [LARGE SCALE GENOMIC DNA]</scope>
    <source>
        <strain evidence="10">female</strain>
    </source>
</reference>
<comment type="subcellular location">
    <subcellularLocation>
        <location evidence="1">Mitochondrion</location>
    </subcellularLocation>
</comment>
<feature type="region of interest" description="Disordered" evidence="6">
    <location>
        <begin position="736"/>
        <end position="765"/>
    </location>
</feature>
<dbReference type="GeneTree" id="ENSGT00940000155697"/>
<dbReference type="eggNOG" id="KOG4360">
    <property type="taxonomic scope" value="Eukaryota"/>
</dbReference>
<dbReference type="GO" id="GO:0017022">
    <property type="term" value="F:myosin binding"/>
    <property type="evidence" value="ECO:0007669"/>
    <property type="project" value="TreeGrafter"/>
</dbReference>
<feature type="coiled-coil region" evidence="5">
    <location>
        <begin position="81"/>
        <end position="136"/>
    </location>
</feature>
<dbReference type="PANTHER" id="PTHR15751">
    <property type="entry name" value="TRAFFICKING KINESIN-BINDING PROTEIN"/>
    <property type="match status" value="1"/>
</dbReference>
<evidence type="ECO:0000256" key="4">
    <source>
        <dbReference type="ARBA" id="ARBA00023128"/>
    </source>
</evidence>
<dbReference type="GO" id="GO:0022008">
    <property type="term" value="P:neurogenesis"/>
    <property type="evidence" value="ECO:0007669"/>
    <property type="project" value="TreeGrafter"/>
</dbReference>
<sequence length="884" mass="97821">VCNSADLPELEIVSLLEEQLPVYKLRADTIFGYDQDDWLHTPLVDPDSSLDLTNEQIEETFKYFLLCADRVGQMTKTYSDIDAVTRLLEEKERDLELAARIGQSLLKKNKALSDRNELLEEQVEHIREEVSQLRHDLSMKDELLQFYTNAAEESEGESNTSTPVRLSEPSLSTPTLFPLDSLQKKLKDLEEENKSLRSAATHLETETISYEEKEQQLVNDCVKELRAANLQISSLAEDLARKSEDASRQQEEITHLLSQIVDLQKKAKLYAVENEELTQHLGAAKDAQRQLTAELRELQDKYAECMEILHEAQEELKNLRNKSLPLSTPRRFHTLGLFPMDSLAAEIEGTMRKELQMDDPDVEEQRLHPKRVFQTVKNLNLMRQQRSSAAPSPLNIPGSNQNSCFTSSRSSRAGTPRSNSIYGSETGSGIILDNRTSSILEGPDDGSEDSNKRPPGTPGTPGSRDLEAALRRLSLRRDNYLSEKRFFEEERERKLAYLGGDPGTPTESLLSFCSHPSFGSIWSGYSITARSYLPEKLQIVKPLEGSATLHAWQQLAQPHMGALLDHRPGVVTKGFRTLEQDREQEQEDSWQLDQPEEDEASCDPFTGSSGESPAPTSPPPVHFPGKCLSHTSSTYTFTTCRILHPSDQLTSVSPRIRADPLKAPFSVQMAPHTPSYTPCCTPRRLSLSLSLGESSTNLRDSTKTTSTSLGLVRLLLERGISASVYDPCSWDRGLGASGASTPTGSVQPCSPPCSPPQESASAATARPAFQFSPSKEDPPYYDTFLASKPARTILREVLMDLEREYDGEADEDGQNEVANLGLVDKLKRFRTLSAVSASVSSGSGLLAPFSSSGLGGGLPGLNAGLRRNRSYPAMVGASMAMKDP</sequence>
<dbReference type="GO" id="GO:0005739">
    <property type="term" value="C:mitochondrion"/>
    <property type="evidence" value="ECO:0007669"/>
    <property type="project" value="UniProtKB-SubCell"/>
</dbReference>
<evidence type="ECO:0000259" key="8">
    <source>
        <dbReference type="SMART" id="SM01424"/>
    </source>
</evidence>
<feature type="region of interest" description="Disordered" evidence="6">
    <location>
        <begin position="151"/>
        <end position="177"/>
    </location>
</feature>
<dbReference type="GO" id="GO:0050811">
    <property type="term" value="F:GABA receptor binding"/>
    <property type="evidence" value="ECO:0007669"/>
    <property type="project" value="TreeGrafter"/>
</dbReference>
<dbReference type="InterPro" id="IPR006933">
    <property type="entry name" value="HAP1_N"/>
</dbReference>
<dbReference type="EMBL" id="AYCK01000081">
    <property type="status" value="NOT_ANNOTATED_CDS"/>
    <property type="molecule type" value="Genomic_DNA"/>
</dbReference>
<dbReference type="Gene3D" id="1.10.287.1490">
    <property type="match status" value="1"/>
</dbReference>
<feature type="domain" description="Trafficking kinesin-binding protein C-terminal" evidence="7">
    <location>
        <begin position="384"/>
        <end position="546"/>
    </location>
</feature>
<accession>A0A087YLA1</accession>
<dbReference type="InterPro" id="IPR022154">
    <property type="entry name" value="TRAK1/2_C"/>
</dbReference>
<dbReference type="GO" id="GO:0098957">
    <property type="term" value="P:anterograde axonal transport of mitochondrion"/>
    <property type="evidence" value="ECO:0007669"/>
    <property type="project" value="TreeGrafter"/>
</dbReference>
<feature type="region of interest" description="Disordered" evidence="6">
    <location>
        <begin position="384"/>
        <end position="466"/>
    </location>
</feature>
<dbReference type="Ensembl" id="ENSPFOT00000018826.2">
    <property type="protein sequence ID" value="ENSPFOP00000018804.2"/>
    <property type="gene ID" value="ENSPFOG00000018652.2"/>
</dbReference>
<proteinExistence type="inferred from homology"/>
<evidence type="ECO:0000256" key="3">
    <source>
        <dbReference type="ARBA" id="ARBA00023054"/>
    </source>
</evidence>
<dbReference type="GO" id="GO:0047496">
    <property type="term" value="P:vesicle transport along microtubule"/>
    <property type="evidence" value="ECO:0007669"/>
    <property type="project" value="TreeGrafter"/>
</dbReference>
<organism evidence="9 10">
    <name type="scientific">Poecilia formosa</name>
    <name type="common">Amazon molly</name>
    <name type="synonym">Limia formosa</name>
    <dbReference type="NCBI Taxonomy" id="48698"/>
    <lineage>
        <taxon>Eukaryota</taxon>
        <taxon>Metazoa</taxon>
        <taxon>Chordata</taxon>
        <taxon>Craniata</taxon>
        <taxon>Vertebrata</taxon>
        <taxon>Euteleostomi</taxon>
        <taxon>Actinopterygii</taxon>
        <taxon>Neopterygii</taxon>
        <taxon>Teleostei</taxon>
        <taxon>Neoteleostei</taxon>
        <taxon>Acanthomorphata</taxon>
        <taxon>Ovalentaria</taxon>
        <taxon>Atherinomorphae</taxon>
        <taxon>Cyprinodontiformes</taxon>
        <taxon>Poeciliidae</taxon>
        <taxon>Poeciliinae</taxon>
        <taxon>Poecilia</taxon>
    </lineage>
</organism>
<feature type="compositionally biased region" description="Acidic residues" evidence="6">
    <location>
        <begin position="584"/>
        <end position="601"/>
    </location>
</feature>
<feature type="region of interest" description="Disordered" evidence="6">
    <location>
        <begin position="580"/>
        <end position="625"/>
    </location>
</feature>
<evidence type="ECO:0000256" key="1">
    <source>
        <dbReference type="ARBA" id="ARBA00004173"/>
    </source>
</evidence>
<protein>
    <submittedName>
        <fullName evidence="9">Trafficking kinesin protein 1</fullName>
    </submittedName>
</protein>